<evidence type="ECO:0000313" key="4">
    <source>
        <dbReference type="Ensembl" id="ENSCLMP00005003004.1"/>
    </source>
</evidence>
<evidence type="ECO:0000256" key="1">
    <source>
        <dbReference type="SAM" id="Coils"/>
    </source>
</evidence>
<dbReference type="InterPro" id="IPR011993">
    <property type="entry name" value="PH-like_dom_sf"/>
</dbReference>
<dbReference type="Ensembl" id="ENSCLMT00005003332.1">
    <property type="protein sequence ID" value="ENSCLMP00005003004.1"/>
    <property type="gene ID" value="ENSCLMG00005001597.1"/>
</dbReference>
<dbReference type="Proteomes" id="UP000694565">
    <property type="component" value="Unplaced"/>
</dbReference>
<feature type="compositionally biased region" description="Polar residues" evidence="2">
    <location>
        <begin position="331"/>
        <end position="344"/>
    </location>
</feature>
<dbReference type="Gene3D" id="2.30.29.30">
    <property type="entry name" value="Pleckstrin-homology domain (PH domain)/Phosphotyrosine-binding domain (PTB)"/>
    <property type="match status" value="1"/>
</dbReference>
<accession>A0A8C2WEM4</accession>
<protein>
    <submittedName>
        <fullName evidence="4">Pleckstrin homology like domain family B member 1</fullName>
    </submittedName>
</protein>
<dbReference type="GeneTree" id="ENSGT00940000155231"/>
<keyword evidence="1" id="KW-0175">Coiled coil</keyword>
<dbReference type="Pfam" id="PF00169">
    <property type="entry name" value="PH"/>
    <property type="match status" value="1"/>
</dbReference>
<feature type="region of interest" description="Disordered" evidence="2">
    <location>
        <begin position="315"/>
        <end position="344"/>
    </location>
</feature>
<feature type="coiled-coil region" evidence="1">
    <location>
        <begin position="447"/>
        <end position="506"/>
    </location>
</feature>
<feature type="compositionally biased region" description="Polar residues" evidence="2">
    <location>
        <begin position="413"/>
        <end position="436"/>
    </location>
</feature>
<feature type="region of interest" description="Disordered" evidence="2">
    <location>
        <begin position="1"/>
        <end position="31"/>
    </location>
</feature>
<proteinExistence type="predicted"/>
<dbReference type="GO" id="GO:0045180">
    <property type="term" value="C:basal cortex"/>
    <property type="evidence" value="ECO:0007669"/>
    <property type="project" value="TreeGrafter"/>
</dbReference>
<dbReference type="SUPFAM" id="SSF50729">
    <property type="entry name" value="PH domain-like"/>
    <property type="match status" value="1"/>
</dbReference>
<sequence length="692" mass="79027">NKGETSGLDPLVSGRTGFPGGPTDGSARRPSLENVLGGAAASSAALRLLQRQRESDEENLKEECSSTETLELSLTRLTELEQQLQESKQEAEMERALLQGERQAELDQIEAETDVITQLQHKLDQLESAIQREKDKERANVEAERRALQNLQEGFSELENQLHNCPESLREHLQDQLKRDGEALETGTKKFEDLEFQQLERESSLEEERETISQQLLQERAQYHGLVAKRKEKVSALENQADQLGLQASQEYERLARDRTLTLQMLHKEKERLSLLEKRYHGLTGGRSFPRSSTAMREVSGDLSREVVLLPACSLSSPSPPHLHPSPATLGRNSKSPLLAANSTGSLPRNLAATLQDIEVKRQIALQQKGHQVIEEQRRRLAELKQRAAVEAQCQWEALHGSQSHLQPYDTLSLESSDSMDTSVSTGNNSACSPDMSSVGGADAMKIEEMEKMLREAHLEKARLIESRERETLARRQMLEEERRRREEAEKRLQDETFHRQQLVEKEVKMRSKNFSQARPMTRYLPIRKEEFDLRSHVESSGHSVETCYHVMLTEKMCKGYLVKMGGKIKSWKKRWFVFDRLKRTFSYYADKHETKLKGVIYFQAIEEVYYDHLRSATKVGRVSGFLSSRSAPSSFKNTFLHIVSPFFSFCCFFPFFLSRLCVCFWAPAAVTEGIVQPERDQCRYHAPSSPT</sequence>
<feature type="region of interest" description="Disordered" evidence="2">
    <location>
        <begin position="413"/>
        <end position="439"/>
    </location>
</feature>
<reference evidence="4" key="2">
    <citation type="submission" date="2025-09" db="UniProtKB">
        <authorList>
            <consortium name="Ensembl"/>
        </authorList>
    </citation>
    <scope>IDENTIFICATION</scope>
</reference>
<feature type="domain" description="PH" evidence="3">
    <location>
        <begin position="557"/>
        <end position="616"/>
    </location>
</feature>
<name>A0A8C2WEM4_CYCLU</name>
<reference evidence="4" key="1">
    <citation type="submission" date="2025-08" db="UniProtKB">
        <authorList>
            <consortium name="Ensembl"/>
        </authorList>
    </citation>
    <scope>IDENTIFICATION</scope>
</reference>
<feature type="coiled-coil region" evidence="1">
    <location>
        <begin position="70"/>
        <end position="161"/>
    </location>
</feature>
<dbReference type="PANTHER" id="PTHR12156">
    <property type="entry name" value="PLECKSTRIN HOMOLOGY-LIKE DOMAIN, FAMILY B, MEMBER 3"/>
    <property type="match status" value="1"/>
</dbReference>
<dbReference type="InterPro" id="IPR052212">
    <property type="entry name" value="PH-like_domain"/>
</dbReference>
<evidence type="ECO:0000259" key="3">
    <source>
        <dbReference type="Pfam" id="PF00169"/>
    </source>
</evidence>
<evidence type="ECO:0000313" key="5">
    <source>
        <dbReference type="Proteomes" id="UP000694565"/>
    </source>
</evidence>
<evidence type="ECO:0000256" key="2">
    <source>
        <dbReference type="SAM" id="MobiDB-lite"/>
    </source>
</evidence>
<organism evidence="4 5">
    <name type="scientific">Cyclopterus lumpus</name>
    <name type="common">Lumpsucker</name>
    <dbReference type="NCBI Taxonomy" id="8103"/>
    <lineage>
        <taxon>Eukaryota</taxon>
        <taxon>Metazoa</taxon>
        <taxon>Chordata</taxon>
        <taxon>Craniata</taxon>
        <taxon>Vertebrata</taxon>
        <taxon>Euteleostomi</taxon>
        <taxon>Actinopterygii</taxon>
        <taxon>Neopterygii</taxon>
        <taxon>Teleostei</taxon>
        <taxon>Neoteleostei</taxon>
        <taxon>Acanthomorphata</taxon>
        <taxon>Eupercaria</taxon>
        <taxon>Perciformes</taxon>
        <taxon>Cottioidei</taxon>
        <taxon>Cottales</taxon>
        <taxon>Cyclopteridae</taxon>
        <taxon>Cyclopterus</taxon>
    </lineage>
</organism>
<dbReference type="InterPro" id="IPR001849">
    <property type="entry name" value="PH_domain"/>
</dbReference>
<dbReference type="PANTHER" id="PTHR12156:SF30">
    <property type="entry name" value="PLECKSTRIN HOMOLOGY-LIKE DOMAIN FAMILY B MEMBER 1 ISOFORM X1"/>
    <property type="match status" value="1"/>
</dbReference>
<dbReference type="AlphaFoldDB" id="A0A8C2WEM4"/>
<keyword evidence="5" id="KW-1185">Reference proteome</keyword>
<dbReference type="GO" id="GO:0070507">
    <property type="term" value="P:regulation of microtubule cytoskeleton organization"/>
    <property type="evidence" value="ECO:0007669"/>
    <property type="project" value="TreeGrafter"/>
</dbReference>